<dbReference type="EMBL" id="NKXO01000041">
    <property type="protein sequence ID" value="PKQ66870.1"/>
    <property type="molecule type" value="Genomic_DNA"/>
</dbReference>
<dbReference type="Proteomes" id="UP000233387">
    <property type="component" value="Unassembled WGS sequence"/>
</dbReference>
<dbReference type="AlphaFoldDB" id="A0A2N3I9A3"/>
<protein>
    <recommendedName>
        <fullName evidence="1">Copper-binding protein MbnP-like domain-containing protein</fullName>
    </recommendedName>
</protein>
<dbReference type="Pfam" id="PF20243">
    <property type="entry name" value="MbnP"/>
    <property type="match status" value="1"/>
</dbReference>
<comment type="caution">
    <text evidence="2">The sequence shown here is derived from an EMBL/GenBank/DDBJ whole genome shotgun (WGS) entry which is preliminary data.</text>
</comment>
<evidence type="ECO:0000259" key="1">
    <source>
        <dbReference type="Pfam" id="PF20243"/>
    </source>
</evidence>
<organism evidence="2 3">
    <name type="scientific">Raineya orbicola</name>
    <dbReference type="NCBI Taxonomy" id="2016530"/>
    <lineage>
        <taxon>Bacteria</taxon>
        <taxon>Pseudomonadati</taxon>
        <taxon>Bacteroidota</taxon>
        <taxon>Cytophagia</taxon>
        <taxon>Cytophagales</taxon>
        <taxon>Raineyaceae</taxon>
        <taxon>Raineya</taxon>
    </lineage>
</organism>
<evidence type="ECO:0000313" key="2">
    <source>
        <dbReference type="EMBL" id="PKQ66870.1"/>
    </source>
</evidence>
<proteinExistence type="predicted"/>
<feature type="domain" description="Copper-binding protein MbnP-like" evidence="1">
    <location>
        <begin position="31"/>
        <end position="236"/>
    </location>
</feature>
<name>A0A2N3I9A3_9BACT</name>
<keyword evidence="3" id="KW-1185">Reference proteome</keyword>
<reference evidence="2 3" key="1">
    <citation type="submission" date="2017-06" db="EMBL/GenBank/DDBJ databases">
        <title>Raineya orbicola gen. nov., sp. nov. a slightly thermophilic bacterium of the phylum Bacteroidetes and the description of Raineyaceae fam. nov.</title>
        <authorList>
            <person name="Albuquerque L."/>
            <person name="Polonia A.R.M."/>
            <person name="Barroso C."/>
            <person name="Froufe H.J.C."/>
            <person name="Lage O."/>
            <person name="Lobo-Da-Cunha A."/>
            <person name="Egas C."/>
            <person name="Da Costa M.S."/>
        </authorList>
    </citation>
    <scope>NUCLEOTIDE SEQUENCE [LARGE SCALE GENOMIC DNA]</scope>
    <source>
        <strain evidence="2 3">SPSPC-11</strain>
    </source>
</reference>
<dbReference type="PROSITE" id="PS51257">
    <property type="entry name" value="PROKAR_LIPOPROTEIN"/>
    <property type="match status" value="1"/>
</dbReference>
<dbReference type="RefSeq" id="WP_101359521.1">
    <property type="nucleotide sequence ID" value="NZ_NKXO01000041.1"/>
</dbReference>
<sequence length="259" mass="29388">MFGKNPISFIFVLGTLLLFSCKSKENTQSKGIVIEIAHFFENEPLRLQNNYTNNFGEQFSVNLLRYYLSNFRLQRSDGAEYVVPQEKCYFLVELDKPASYKLFIPDVPLGEYKSISFLIGVDSLRNTMSPDKRTGNLDVGGAAEGMYWNWNTGYIFFKLEGNSPVGVNGAFRYHIGGYGGYTTQTLNNIRSKTINFGNTPLKVQSHHSAMVHLKFNLAEFFRNPHTLKIAHNSDVMFAPISAKYADNSVNLFSLDFVHN</sequence>
<dbReference type="InterPro" id="IPR046863">
    <property type="entry name" value="MbnP-like_dom"/>
</dbReference>
<gene>
    <name evidence="2" type="ORF">Rain11_2258</name>
</gene>
<evidence type="ECO:0000313" key="3">
    <source>
        <dbReference type="Proteomes" id="UP000233387"/>
    </source>
</evidence>
<accession>A0A2N3I9A3</accession>
<dbReference type="OrthoDB" id="1422031at2"/>